<feature type="transmembrane region" description="Helical" evidence="7">
    <location>
        <begin position="37"/>
        <end position="58"/>
    </location>
</feature>
<dbReference type="InterPro" id="IPR018383">
    <property type="entry name" value="UPF0324_pro"/>
</dbReference>
<organism evidence="8 9">
    <name type="scientific">Hohaiivirga grylli</name>
    <dbReference type="NCBI Taxonomy" id="3133970"/>
    <lineage>
        <taxon>Bacteria</taxon>
        <taxon>Pseudomonadati</taxon>
        <taxon>Pseudomonadota</taxon>
        <taxon>Alphaproteobacteria</taxon>
        <taxon>Hyphomicrobiales</taxon>
        <taxon>Methylobacteriaceae</taxon>
        <taxon>Hohaiivirga</taxon>
    </lineage>
</organism>
<feature type="transmembrane region" description="Helical" evidence="7">
    <location>
        <begin position="220"/>
        <end position="240"/>
    </location>
</feature>
<keyword evidence="4 7" id="KW-0812">Transmembrane</keyword>
<dbReference type="EMBL" id="JBBYXI010000003">
    <property type="protein sequence ID" value="MEN3931147.1"/>
    <property type="molecule type" value="Genomic_DNA"/>
</dbReference>
<evidence type="ECO:0000256" key="6">
    <source>
        <dbReference type="ARBA" id="ARBA00023136"/>
    </source>
</evidence>
<feature type="transmembrane region" description="Helical" evidence="7">
    <location>
        <begin position="287"/>
        <end position="307"/>
    </location>
</feature>
<feature type="transmembrane region" description="Helical" evidence="7">
    <location>
        <begin position="189"/>
        <end position="214"/>
    </location>
</feature>
<proteinExistence type="inferred from homology"/>
<keyword evidence="3" id="KW-1003">Cell membrane</keyword>
<comment type="caution">
    <text evidence="8">The sequence shown here is derived from an EMBL/GenBank/DDBJ whole genome shotgun (WGS) entry which is preliminary data.</text>
</comment>
<sequence>MSAQLKRLTDLIPGTLLCIAISGVAVLAQMAEEHWTGRPWIEALVIAILIGAVVRTLFQPGKAYLPGMSFCAKTVLEIAVALLGASISLQTLATAGLPLIISIALAVILAIIASYMIGRALKLPQRMAILVACGNSICGNSAIAAVAPVIKADSEDVASSIAFTAILGVIVVLCLPLLIPVLSYTESQYGVLAGLTVYAVPQVLAATMPVGIIATQIGTLVKLVRVLMLGPVVVTMSLLAPRFEGSSNDTRAVSLPFHKMVPWFIIGFLAMMILRSLGLIPEFFLHYSSYITVAFTIISMAALGLGVDLRTLSKVGGRVTTAVILSLGMLLIISIALIHFIGLA</sequence>
<name>A0ABV0BMV1_9HYPH</name>
<evidence type="ECO:0000256" key="2">
    <source>
        <dbReference type="ARBA" id="ARBA00007977"/>
    </source>
</evidence>
<comment type="subcellular location">
    <subcellularLocation>
        <location evidence="1">Cell membrane</location>
        <topology evidence="1">Multi-pass membrane protein</topology>
    </subcellularLocation>
</comment>
<dbReference type="PANTHER" id="PTHR30106">
    <property type="entry name" value="INNER MEMBRANE PROTEIN YEIH-RELATED"/>
    <property type="match status" value="1"/>
</dbReference>
<comment type="similarity">
    <text evidence="2">Belongs to the UPF0324 family.</text>
</comment>
<feature type="transmembrane region" description="Helical" evidence="7">
    <location>
        <begin position="261"/>
        <end position="281"/>
    </location>
</feature>
<evidence type="ECO:0000256" key="5">
    <source>
        <dbReference type="ARBA" id="ARBA00022989"/>
    </source>
</evidence>
<feature type="transmembrane region" description="Helical" evidence="7">
    <location>
        <begin position="70"/>
        <end position="89"/>
    </location>
</feature>
<keyword evidence="6 7" id="KW-0472">Membrane</keyword>
<dbReference type="RefSeq" id="WP_346337186.1">
    <property type="nucleotide sequence ID" value="NZ_JBBYXI010000003.1"/>
</dbReference>
<keyword evidence="5 7" id="KW-1133">Transmembrane helix</keyword>
<dbReference type="PANTHER" id="PTHR30106:SF2">
    <property type="entry name" value="UPF0324 INNER MEMBRANE PROTEIN YEIH"/>
    <property type="match status" value="1"/>
</dbReference>
<gene>
    <name evidence="8" type="ORF">WJT86_08760</name>
</gene>
<evidence type="ECO:0000256" key="1">
    <source>
        <dbReference type="ARBA" id="ARBA00004651"/>
    </source>
</evidence>
<protein>
    <submittedName>
        <fullName evidence="8">YeiH family protein</fullName>
    </submittedName>
</protein>
<feature type="transmembrane region" description="Helical" evidence="7">
    <location>
        <begin position="12"/>
        <end position="31"/>
    </location>
</feature>
<reference evidence="8 9" key="1">
    <citation type="submission" date="2024-04" db="EMBL/GenBank/DDBJ databases">
        <title>A novel species isolated from cricket.</title>
        <authorList>
            <person name="Wang H.-C."/>
        </authorList>
    </citation>
    <scope>NUCLEOTIDE SEQUENCE [LARGE SCALE GENOMIC DNA]</scope>
    <source>
        <strain evidence="8 9">WL0021</strain>
    </source>
</reference>
<feature type="transmembrane region" description="Helical" evidence="7">
    <location>
        <begin position="129"/>
        <end position="150"/>
    </location>
</feature>
<feature type="transmembrane region" description="Helical" evidence="7">
    <location>
        <begin position="319"/>
        <end position="341"/>
    </location>
</feature>
<evidence type="ECO:0000256" key="3">
    <source>
        <dbReference type="ARBA" id="ARBA00022475"/>
    </source>
</evidence>
<feature type="transmembrane region" description="Helical" evidence="7">
    <location>
        <begin position="162"/>
        <end position="182"/>
    </location>
</feature>
<evidence type="ECO:0000313" key="8">
    <source>
        <dbReference type="EMBL" id="MEN3931147.1"/>
    </source>
</evidence>
<dbReference type="Proteomes" id="UP001418637">
    <property type="component" value="Unassembled WGS sequence"/>
</dbReference>
<feature type="transmembrane region" description="Helical" evidence="7">
    <location>
        <begin position="95"/>
        <end position="117"/>
    </location>
</feature>
<keyword evidence="9" id="KW-1185">Reference proteome</keyword>
<accession>A0ABV0BMV1</accession>
<evidence type="ECO:0000256" key="4">
    <source>
        <dbReference type="ARBA" id="ARBA00022692"/>
    </source>
</evidence>
<evidence type="ECO:0000313" key="9">
    <source>
        <dbReference type="Proteomes" id="UP001418637"/>
    </source>
</evidence>
<evidence type="ECO:0000256" key="7">
    <source>
        <dbReference type="SAM" id="Phobius"/>
    </source>
</evidence>
<dbReference type="Pfam" id="PF03601">
    <property type="entry name" value="Cons_hypoth698"/>
    <property type="match status" value="1"/>
</dbReference>